<organism evidence="1 2">
    <name type="scientific">Clostridium ganghwense</name>
    <dbReference type="NCBI Taxonomy" id="312089"/>
    <lineage>
        <taxon>Bacteria</taxon>
        <taxon>Bacillati</taxon>
        <taxon>Bacillota</taxon>
        <taxon>Clostridia</taxon>
        <taxon>Eubacteriales</taxon>
        <taxon>Clostridiaceae</taxon>
        <taxon>Clostridium</taxon>
    </lineage>
</organism>
<reference evidence="1" key="1">
    <citation type="submission" date="2022-12" db="EMBL/GenBank/DDBJ databases">
        <authorList>
            <person name="Wang J."/>
        </authorList>
    </citation>
    <scope>NUCLEOTIDE SEQUENCE</scope>
    <source>
        <strain evidence="1">HY-42-06</strain>
    </source>
</reference>
<dbReference type="EMBL" id="JAPQES010000007">
    <property type="protein sequence ID" value="MCY6372431.1"/>
    <property type="molecule type" value="Genomic_DNA"/>
</dbReference>
<gene>
    <name evidence="1" type="ORF">OXH55_17525</name>
</gene>
<accession>A0ABT4CW51</accession>
<name>A0ABT4CW51_9CLOT</name>
<evidence type="ECO:0000313" key="2">
    <source>
        <dbReference type="Proteomes" id="UP001079657"/>
    </source>
</evidence>
<dbReference type="RefSeq" id="WP_268051420.1">
    <property type="nucleotide sequence ID" value="NZ_JAPQES010000007.1"/>
</dbReference>
<protein>
    <submittedName>
        <fullName evidence="1">Uncharacterized protein</fullName>
    </submittedName>
</protein>
<proteinExistence type="predicted"/>
<dbReference type="Proteomes" id="UP001079657">
    <property type="component" value="Unassembled WGS sequence"/>
</dbReference>
<comment type="caution">
    <text evidence="1">The sequence shown here is derived from an EMBL/GenBank/DDBJ whole genome shotgun (WGS) entry which is preliminary data.</text>
</comment>
<evidence type="ECO:0000313" key="1">
    <source>
        <dbReference type="EMBL" id="MCY6372431.1"/>
    </source>
</evidence>
<sequence>MFKEGMKLKVKFKLGKNKGFKIFRGRVIVITEHLIVVQGKNYTESFKFNDFKCGAAVLI</sequence>
<keyword evidence="2" id="KW-1185">Reference proteome</keyword>